<feature type="domain" description="XdhC Rossmann" evidence="2">
    <location>
        <begin position="117"/>
        <end position="258"/>
    </location>
</feature>
<evidence type="ECO:0000313" key="3">
    <source>
        <dbReference type="EMBL" id="SEK87752.1"/>
    </source>
</evidence>
<dbReference type="Proteomes" id="UP000199664">
    <property type="component" value="Unassembled WGS sequence"/>
</dbReference>
<dbReference type="InterPro" id="IPR027051">
    <property type="entry name" value="XdhC_Rossmann_dom"/>
</dbReference>
<keyword evidence="4" id="KW-1185">Reference proteome</keyword>
<dbReference type="OrthoDB" id="61481at2"/>
<dbReference type="RefSeq" id="WP_091831129.1">
    <property type="nucleotide sequence ID" value="NZ_FOAN01000002.1"/>
</dbReference>
<dbReference type="EMBL" id="FOAN01000002">
    <property type="protein sequence ID" value="SEK87752.1"/>
    <property type="molecule type" value="Genomic_DNA"/>
</dbReference>
<dbReference type="Pfam" id="PF02625">
    <property type="entry name" value="XdhC_CoxI"/>
    <property type="match status" value="1"/>
</dbReference>
<proteinExistence type="predicted"/>
<gene>
    <name evidence="3" type="ORF">SAMN04515666_102251</name>
</gene>
<dbReference type="InterPro" id="IPR014308">
    <property type="entry name" value="Xanthine_DH_XdhC"/>
</dbReference>
<evidence type="ECO:0000259" key="2">
    <source>
        <dbReference type="Pfam" id="PF13478"/>
    </source>
</evidence>
<dbReference type="InterPro" id="IPR052698">
    <property type="entry name" value="MoCofactor_Util/Proc"/>
</dbReference>
<organism evidence="3 4">
    <name type="scientific">Bosea lupini</name>
    <dbReference type="NCBI Taxonomy" id="1036779"/>
    <lineage>
        <taxon>Bacteria</taxon>
        <taxon>Pseudomonadati</taxon>
        <taxon>Pseudomonadota</taxon>
        <taxon>Alphaproteobacteria</taxon>
        <taxon>Hyphomicrobiales</taxon>
        <taxon>Boseaceae</taxon>
        <taxon>Bosea</taxon>
    </lineage>
</organism>
<name>A0A1H7KLV5_9HYPH</name>
<dbReference type="PANTHER" id="PTHR30388:SF6">
    <property type="entry name" value="XANTHINE DEHYDROGENASE SUBUNIT A-RELATED"/>
    <property type="match status" value="1"/>
</dbReference>
<accession>A0A1H7KLV5</accession>
<dbReference type="InterPro" id="IPR003777">
    <property type="entry name" value="XdhC_CoxI"/>
</dbReference>
<dbReference type="Pfam" id="PF13478">
    <property type="entry name" value="XdhC_C"/>
    <property type="match status" value="1"/>
</dbReference>
<dbReference type="Gene3D" id="3.40.50.720">
    <property type="entry name" value="NAD(P)-binding Rossmann-like Domain"/>
    <property type="match status" value="1"/>
</dbReference>
<reference evidence="4" key="1">
    <citation type="submission" date="2016-10" db="EMBL/GenBank/DDBJ databases">
        <authorList>
            <person name="Varghese N."/>
            <person name="Submissions S."/>
        </authorList>
    </citation>
    <scope>NUCLEOTIDE SEQUENCE [LARGE SCALE GENOMIC DNA]</scope>
    <source>
        <strain evidence="4">LMG 26383,CCUG 61248,R- 45681</strain>
    </source>
</reference>
<dbReference type="AlphaFoldDB" id="A0A1H7KLV5"/>
<protein>
    <submittedName>
        <fullName evidence="3">Molybdenum cofactor sulfurylase</fullName>
    </submittedName>
</protein>
<evidence type="ECO:0000313" key="4">
    <source>
        <dbReference type="Proteomes" id="UP000199664"/>
    </source>
</evidence>
<dbReference type="STRING" id="1036779.SAMN04515666_102251"/>
<dbReference type="NCBIfam" id="TIGR02964">
    <property type="entry name" value="xanthine_xdhC"/>
    <property type="match status" value="1"/>
</dbReference>
<sequence>MTPANFLAASLTDGAVIVRITEAQGSTPREAGATMIVSARASAGTIGGGQLEFHCIDLARIMLDSGGPQQLIDIPLGPQMGQCCGGRVRVAMEPAAAAHLEALRQAEAKAAAERPQVLIFGAGHTGKALARSLALLPVAASLIDDRPGQFDEVPATVACLQLDDPETALAAARPGSAFVVLTHSHALDYRLAEAALLRGDAAYVGMIGSGTKRARFEASFRRRHPGSKALGRLTCPIGGSDVHDKRPEVIAALTSAELVRCLLGDTAMKRARPRNRHDAAA</sequence>
<dbReference type="PANTHER" id="PTHR30388">
    <property type="entry name" value="ALDEHYDE OXIDOREDUCTASE MOLYBDENUM COFACTOR ASSEMBLY PROTEIN"/>
    <property type="match status" value="1"/>
</dbReference>
<evidence type="ECO:0000259" key="1">
    <source>
        <dbReference type="Pfam" id="PF02625"/>
    </source>
</evidence>
<feature type="domain" description="XdhC- CoxI" evidence="1">
    <location>
        <begin position="15"/>
        <end position="71"/>
    </location>
</feature>